<reference evidence="4 5" key="1">
    <citation type="submission" date="2017-02" db="EMBL/GenBank/DDBJ databases">
        <authorList>
            <person name="Peterson S.W."/>
        </authorList>
    </citation>
    <scope>NUCLEOTIDE SEQUENCE [LARGE SCALE GENOMIC DNA]</scope>
    <source>
        <strain evidence="4 5">S285</strain>
    </source>
</reference>
<dbReference type="InterPro" id="IPR006439">
    <property type="entry name" value="HAD-SF_hydro_IA"/>
</dbReference>
<dbReference type="NCBIfam" id="TIGR01493">
    <property type="entry name" value="HAD-SF-IA-v2"/>
    <property type="match status" value="1"/>
</dbReference>
<dbReference type="PANTHER" id="PTHR43316">
    <property type="entry name" value="HYDROLASE, HALOACID DELAHOGENASE-RELATED"/>
    <property type="match status" value="1"/>
</dbReference>
<dbReference type="InterPro" id="IPR051540">
    <property type="entry name" value="S-2-haloacid_dehalogenase"/>
</dbReference>
<comment type="catalytic activity">
    <reaction evidence="3">
        <text>an (S)-2-haloacid + H2O = a (2R)-2-hydroxycarboxylate + a halide anion + H(+)</text>
        <dbReference type="Rhea" id="RHEA:11192"/>
        <dbReference type="ChEBI" id="CHEBI:15377"/>
        <dbReference type="ChEBI" id="CHEBI:15378"/>
        <dbReference type="ChEBI" id="CHEBI:16042"/>
        <dbReference type="ChEBI" id="CHEBI:58314"/>
        <dbReference type="ChEBI" id="CHEBI:137405"/>
        <dbReference type="EC" id="3.8.1.2"/>
    </reaction>
</comment>
<keyword evidence="5" id="KW-1185">Reference proteome</keyword>
<organism evidence="4 5">
    <name type="scientific">Methylocystis bryophila</name>
    <dbReference type="NCBI Taxonomy" id="655015"/>
    <lineage>
        <taxon>Bacteria</taxon>
        <taxon>Pseudomonadati</taxon>
        <taxon>Pseudomonadota</taxon>
        <taxon>Alphaproteobacteria</taxon>
        <taxon>Hyphomicrobiales</taxon>
        <taxon>Methylocystaceae</taxon>
        <taxon>Methylocystis</taxon>
    </lineage>
</organism>
<dbReference type="SFLD" id="SFLDS00003">
    <property type="entry name" value="Haloacid_Dehalogenase"/>
    <property type="match status" value="1"/>
</dbReference>
<dbReference type="PROSITE" id="PS51318">
    <property type="entry name" value="TAT"/>
    <property type="match status" value="1"/>
</dbReference>
<evidence type="ECO:0000256" key="1">
    <source>
        <dbReference type="ARBA" id="ARBA00008106"/>
    </source>
</evidence>
<proteinExistence type="inferred from homology"/>
<dbReference type="Proteomes" id="UP000193978">
    <property type="component" value="Chromosome"/>
</dbReference>
<dbReference type="PRINTS" id="PR00413">
    <property type="entry name" value="HADHALOGNASE"/>
</dbReference>
<dbReference type="InterPro" id="IPR036412">
    <property type="entry name" value="HAD-like_sf"/>
</dbReference>
<sequence>MIVDRRGFMASVGAAALAANSPARAEGRRVKAIAFDVFTIFDPRSITAAAEARLPGKGEALAALWRNRQFEYCWLRTLYGNYTDFWRVSEEALSFAGKSLKLELDGPTRAALMQALVEIGPWPDSVGALRRLREAGVRLAYLSVMTPHMLETVSKRAGVGDLFEFKLSTDAVRAFKPDPRAYAMAERAFQLPRAEIVFAAFGGWDAGGAKSFGLETFWVNRLGAAREELGVAPDAEGPTLDDLAKYVQA</sequence>
<evidence type="ECO:0000256" key="2">
    <source>
        <dbReference type="ARBA" id="ARBA00022801"/>
    </source>
</evidence>
<comment type="function">
    <text evidence="3">Catalyzes the hydrolytic dehalogenation of small (S)-2-haloalkanoic acids to yield the corresponding (R)-2-hydroxyalkanoic acids.</text>
</comment>
<dbReference type="EMBL" id="CP019948">
    <property type="protein sequence ID" value="ARN80340.1"/>
    <property type="molecule type" value="Genomic_DNA"/>
</dbReference>
<evidence type="ECO:0000256" key="3">
    <source>
        <dbReference type="RuleBase" id="RU368077"/>
    </source>
</evidence>
<dbReference type="SUPFAM" id="SSF56784">
    <property type="entry name" value="HAD-like"/>
    <property type="match status" value="1"/>
</dbReference>
<dbReference type="EC" id="3.8.1.2" evidence="3"/>
<dbReference type="PANTHER" id="PTHR43316:SF3">
    <property type="entry name" value="HALOACID DEHALOGENASE, TYPE II (AFU_ORTHOLOGUE AFUA_2G07750)-RELATED"/>
    <property type="match status" value="1"/>
</dbReference>
<evidence type="ECO:0000313" key="4">
    <source>
        <dbReference type="EMBL" id="ARN80340.1"/>
    </source>
</evidence>
<dbReference type="InterPro" id="IPR023214">
    <property type="entry name" value="HAD_sf"/>
</dbReference>
<dbReference type="AlphaFoldDB" id="A0A1W6MRV0"/>
<dbReference type="OrthoDB" id="7989657at2"/>
<dbReference type="STRING" id="655015.B1812_03735"/>
<gene>
    <name evidence="4" type="ORF">B1812_03735</name>
</gene>
<accession>A0A1W6MRV0</accession>
<protein>
    <recommendedName>
        <fullName evidence="3">(S)-2-haloacid dehalogenase</fullName>
        <ecNumber evidence="3">3.8.1.2</ecNumber>
    </recommendedName>
    <alternativeName>
        <fullName evidence="3">2-haloalkanoic acid dehalogenase</fullName>
    </alternativeName>
    <alternativeName>
        <fullName evidence="3">Halocarboxylic acid halidohydrolase</fullName>
    </alternativeName>
    <alternativeName>
        <fullName evidence="3">L-2-haloacid dehalogenase</fullName>
    </alternativeName>
</protein>
<comment type="similarity">
    <text evidence="1 3">Belongs to the HAD-like hydrolase superfamily. S-2-haloalkanoic acid dehalogenase family.</text>
</comment>
<dbReference type="Gene3D" id="1.10.150.240">
    <property type="entry name" value="Putative phosphatase, domain 2"/>
    <property type="match status" value="1"/>
</dbReference>
<dbReference type="GO" id="GO:0018784">
    <property type="term" value="F:(S)-2-haloacid dehalogenase activity"/>
    <property type="evidence" value="ECO:0007669"/>
    <property type="project" value="UniProtKB-UniRule"/>
</dbReference>
<dbReference type="SFLD" id="SFLDF00045">
    <property type="entry name" value="2-haloacid_dehalogenase"/>
    <property type="match status" value="1"/>
</dbReference>
<dbReference type="SFLD" id="SFLDG01135">
    <property type="entry name" value="C1.5.6:_HAD__Beta-PGM__Phospha"/>
    <property type="match status" value="1"/>
</dbReference>
<dbReference type="CDD" id="cd02588">
    <property type="entry name" value="HAD_L2-DEX"/>
    <property type="match status" value="1"/>
</dbReference>
<dbReference type="Gene3D" id="3.40.50.1000">
    <property type="entry name" value="HAD superfamily/HAD-like"/>
    <property type="match status" value="1"/>
</dbReference>
<evidence type="ECO:0000313" key="5">
    <source>
        <dbReference type="Proteomes" id="UP000193978"/>
    </source>
</evidence>
<dbReference type="InterPro" id="IPR006328">
    <property type="entry name" value="2-HAD"/>
</dbReference>
<dbReference type="NCBIfam" id="TIGR01428">
    <property type="entry name" value="HAD_type_II"/>
    <property type="match status" value="1"/>
</dbReference>
<dbReference type="RefSeq" id="WP_085770405.1">
    <property type="nucleotide sequence ID" value="NZ_AP027149.1"/>
</dbReference>
<dbReference type="InterPro" id="IPR006311">
    <property type="entry name" value="TAT_signal"/>
</dbReference>
<dbReference type="KEGG" id="mbry:B1812_03735"/>
<dbReference type="InterPro" id="IPR023198">
    <property type="entry name" value="PGP-like_dom2"/>
</dbReference>
<dbReference type="Pfam" id="PF00702">
    <property type="entry name" value="Hydrolase"/>
    <property type="match status" value="1"/>
</dbReference>
<dbReference type="SFLD" id="SFLDG01129">
    <property type="entry name" value="C1.5:_HAD__Beta-PGM__Phosphata"/>
    <property type="match status" value="1"/>
</dbReference>
<name>A0A1W6MRV0_9HYPH</name>
<keyword evidence="2 3" id="KW-0378">Hydrolase</keyword>